<evidence type="ECO:0000256" key="1">
    <source>
        <dbReference type="SAM" id="MobiDB-lite"/>
    </source>
</evidence>
<keyword evidence="3" id="KW-1185">Reference proteome</keyword>
<dbReference type="EMBL" id="UZAN01059529">
    <property type="protein sequence ID" value="VDP92379.1"/>
    <property type="molecule type" value="Genomic_DNA"/>
</dbReference>
<accession>A0A183B7C4</accession>
<sequence length="91" mass="10535">MEVNPDHKPRFQNFECPQTPKPGVARAGSDLTRDPTRCYMLNREICAKPVKPPEDYMNCWKTCPDHSCKRQSTLKCPDMETGREPMRKHTA</sequence>
<feature type="region of interest" description="Disordered" evidence="1">
    <location>
        <begin position="1"/>
        <end position="30"/>
    </location>
</feature>
<protein>
    <submittedName>
        <fullName evidence="4">Evasin</fullName>
    </submittedName>
</protein>
<evidence type="ECO:0000313" key="3">
    <source>
        <dbReference type="Proteomes" id="UP000272942"/>
    </source>
</evidence>
<dbReference type="Proteomes" id="UP000272942">
    <property type="component" value="Unassembled WGS sequence"/>
</dbReference>
<gene>
    <name evidence="2" type="ORF">ECPE_LOCUS15107</name>
</gene>
<dbReference type="WBParaSite" id="ECPE_0001514901-mRNA-1">
    <property type="protein sequence ID" value="ECPE_0001514901-mRNA-1"/>
    <property type="gene ID" value="ECPE_0001514901"/>
</dbReference>
<evidence type="ECO:0000313" key="2">
    <source>
        <dbReference type="EMBL" id="VDP92379.1"/>
    </source>
</evidence>
<evidence type="ECO:0000313" key="4">
    <source>
        <dbReference type="WBParaSite" id="ECPE_0001514901-mRNA-1"/>
    </source>
</evidence>
<reference evidence="4" key="1">
    <citation type="submission" date="2016-06" db="UniProtKB">
        <authorList>
            <consortium name="WormBaseParasite"/>
        </authorList>
    </citation>
    <scope>IDENTIFICATION</scope>
</reference>
<reference evidence="2 3" key="2">
    <citation type="submission" date="2018-11" db="EMBL/GenBank/DDBJ databases">
        <authorList>
            <consortium name="Pathogen Informatics"/>
        </authorList>
    </citation>
    <scope>NUCLEOTIDE SEQUENCE [LARGE SCALE GENOMIC DNA]</scope>
    <source>
        <strain evidence="2 3">Egypt</strain>
    </source>
</reference>
<dbReference type="AlphaFoldDB" id="A0A183B7C4"/>
<organism evidence="4">
    <name type="scientific">Echinostoma caproni</name>
    <dbReference type="NCBI Taxonomy" id="27848"/>
    <lineage>
        <taxon>Eukaryota</taxon>
        <taxon>Metazoa</taxon>
        <taxon>Spiralia</taxon>
        <taxon>Lophotrochozoa</taxon>
        <taxon>Platyhelminthes</taxon>
        <taxon>Trematoda</taxon>
        <taxon>Digenea</taxon>
        <taxon>Plagiorchiida</taxon>
        <taxon>Echinostomata</taxon>
        <taxon>Echinostomatoidea</taxon>
        <taxon>Echinostomatidae</taxon>
        <taxon>Echinostoma</taxon>
    </lineage>
</organism>
<proteinExistence type="predicted"/>
<name>A0A183B7C4_9TREM</name>